<dbReference type="AlphaFoldDB" id="A0A451B6L3"/>
<sequence length="53" mass="6256">MIDIYYNPVKHGYAKKPLDWRYSSFAHREQVSYPNVNEVPECVDALARQMPVE</sequence>
<dbReference type="InterPro" id="IPR036515">
    <property type="entry name" value="Transposase_17_sf"/>
</dbReference>
<dbReference type="GO" id="GO:0003677">
    <property type="term" value="F:DNA binding"/>
    <property type="evidence" value="ECO:0007669"/>
    <property type="project" value="InterPro"/>
</dbReference>
<protein>
    <recommendedName>
        <fullName evidence="3">Transposase</fullName>
    </recommendedName>
</protein>
<evidence type="ECO:0000313" key="1">
    <source>
        <dbReference type="EMBL" id="VFK69592.1"/>
    </source>
</evidence>
<reference evidence="2" key="1">
    <citation type="submission" date="2019-02" db="EMBL/GenBank/DDBJ databases">
        <authorList>
            <person name="Gruber-Vodicka R. H."/>
            <person name="Seah K. B. B."/>
        </authorList>
    </citation>
    <scope>NUCLEOTIDE SEQUENCE</scope>
    <source>
        <strain evidence="2">BECK_BY19</strain>
        <strain evidence="1">BECK_BY8</strain>
    </source>
</reference>
<gene>
    <name evidence="1" type="ORF">BECKUNK1418G_GA0071005_14222</name>
    <name evidence="2" type="ORF">BECKUNK1418H_GA0071006_13892</name>
</gene>
<evidence type="ECO:0008006" key="3">
    <source>
        <dbReference type="Google" id="ProtNLM"/>
    </source>
</evidence>
<dbReference type="GO" id="GO:0004803">
    <property type="term" value="F:transposase activity"/>
    <property type="evidence" value="ECO:0007669"/>
    <property type="project" value="InterPro"/>
</dbReference>
<evidence type="ECO:0000313" key="2">
    <source>
        <dbReference type="EMBL" id="VFK73949.1"/>
    </source>
</evidence>
<name>A0A451B6L3_9GAMM</name>
<organism evidence="2">
    <name type="scientific">Candidatus Kentrum sp. UNK</name>
    <dbReference type="NCBI Taxonomy" id="2126344"/>
    <lineage>
        <taxon>Bacteria</taxon>
        <taxon>Pseudomonadati</taxon>
        <taxon>Pseudomonadota</taxon>
        <taxon>Gammaproteobacteria</taxon>
        <taxon>Candidatus Kentrum</taxon>
    </lineage>
</organism>
<accession>A0A451B6L3</accession>
<dbReference type="GO" id="GO:0006313">
    <property type="term" value="P:DNA transposition"/>
    <property type="evidence" value="ECO:0007669"/>
    <property type="project" value="InterPro"/>
</dbReference>
<dbReference type="EMBL" id="CAADGD010000389">
    <property type="protein sequence ID" value="VFK73949.1"/>
    <property type="molecule type" value="Genomic_DNA"/>
</dbReference>
<dbReference type="EMBL" id="CAADFZ010000422">
    <property type="protein sequence ID" value="VFK69592.1"/>
    <property type="molecule type" value="Genomic_DNA"/>
</dbReference>
<proteinExistence type="predicted"/>
<dbReference type="Gene3D" id="3.30.70.1290">
    <property type="entry name" value="Transposase IS200-like"/>
    <property type="match status" value="1"/>
</dbReference>